<comment type="caution">
    <text evidence="2">The sequence shown here is derived from an EMBL/GenBank/DDBJ whole genome shotgun (WGS) entry which is preliminary data.</text>
</comment>
<keyword evidence="3" id="KW-1185">Reference proteome</keyword>
<dbReference type="Gene3D" id="3.90.1570.10">
    <property type="entry name" value="tt1808, chain A"/>
    <property type="match status" value="1"/>
</dbReference>
<organism evidence="2 3">
    <name type="scientific">Emticicia aquatilis</name>
    <dbReference type="NCBI Taxonomy" id="1537369"/>
    <lineage>
        <taxon>Bacteria</taxon>
        <taxon>Pseudomonadati</taxon>
        <taxon>Bacteroidota</taxon>
        <taxon>Cytophagia</taxon>
        <taxon>Cytophagales</taxon>
        <taxon>Leadbetterellaceae</taxon>
        <taxon>Emticicia</taxon>
    </lineage>
</organism>
<evidence type="ECO:0000313" key="3">
    <source>
        <dbReference type="Proteomes" id="UP000609064"/>
    </source>
</evidence>
<dbReference type="PANTHER" id="PTHR34107">
    <property type="entry name" value="SLL0198 PROTEIN-RELATED"/>
    <property type="match status" value="1"/>
</dbReference>
<dbReference type="PANTHER" id="PTHR34107:SF4">
    <property type="entry name" value="SLL1222 PROTEIN"/>
    <property type="match status" value="1"/>
</dbReference>
<protein>
    <recommendedName>
        <fullName evidence="1">Putative restriction endonuclease domain-containing protein</fullName>
    </recommendedName>
</protein>
<gene>
    <name evidence="2" type="ORF">GCM10011514_25900</name>
</gene>
<name>A0A917DR13_9BACT</name>
<dbReference type="InterPro" id="IPR008538">
    <property type="entry name" value="Uma2"/>
</dbReference>
<reference evidence="2" key="2">
    <citation type="submission" date="2020-09" db="EMBL/GenBank/DDBJ databases">
        <authorList>
            <person name="Sun Q."/>
            <person name="Zhou Y."/>
        </authorList>
    </citation>
    <scope>NUCLEOTIDE SEQUENCE</scope>
    <source>
        <strain evidence="2">CGMCC 1.15958</strain>
    </source>
</reference>
<dbReference type="Pfam" id="PF05685">
    <property type="entry name" value="Uma2"/>
    <property type="match status" value="1"/>
</dbReference>
<dbReference type="SUPFAM" id="SSF52980">
    <property type="entry name" value="Restriction endonuclease-like"/>
    <property type="match status" value="1"/>
</dbReference>
<dbReference type="RefSeq" id="WP_188766526.1">
    <property type="nucleotide sequence ID" value="NZ_BMKK01000005.1"/>
</dbReference>
<dbReference type="Proteomes" id="UP000609064">
    <property type="component" value="Unassembled WGS sequence"/>
</dbReference>
<dbReference type="EMBL" id="BMKK01000005">
    <property type="protein sequence ID" value="GGD60749.1"/>
    <property type="molecule type" value="Genomic_DNA"/>
</dbReference>
<proteinExistence type="predicted"/>
<accession>A0A917DR13</accession>
<sequence length="218" mass="25658">MFHENLLEQILDLPDAAILMQEVNTRLNEERQRREKFYNDIDESVKAEFINGEMIVHSPVMKRHNTATGLLYQLLNIYCYKHSLGFVGFEKIMTVFSRNDYEPNIVFFGNEKAKDFKEVQTLFPVPDFIVEILSKSTAKNDRGVKFDDYETHKVAEYWMIDPDNEVVEQYLLQEKRYELNLKSSNGTIKSKVIEGFEIPIRAIFDEKLNFEVLQSLLK</sequence>
<dbReference type="AlphaFoldDB" id="A0A917DR13"/>
<evidence type="ECO:0000313" key="2">
    <source>
        <dbReference type="EMBL" id="GGD60749.1"/>
    </source>
</evidence>
<dbReference type="InterPro" id="IPR012296">
    <property type="entry name" value="Nuclease_put_TT1808"/>
</dbReference>
<reference evidence="2" key="1">
    <citation type="journal article" date="2014" name="Int. J. Syst. Evol. Microbiol.">
        <title>Complete genome sequence of Corynebacterium casei LMG S-19264T (=DSM 44701T), isolated from a smear-ripened cheese.</title>
        <authorList>
            <consortium name="US DOE Joint Genome Institute (JGI-PGF)"/>
            <person name="Walter F."/>
            <person name="Albersmeier A."/>
            <person name="Kalinowski J."/>
            <person name="Ruckert C."/>
        </authorList>
    </citation>
    <scope>NUCLEOTIDE SEQUENCE</scope>
    <source>
        <strain evidence="2">CGMCC 1.15958</strain>
    </source>
</reference>
<feature type="domain" description="Putative restriction endonuclease" evidence="1">
    <location>
        <begin position="42"/>
        <end position="200"/>
    </location>
</feature>
<dbReference type="InterPro" id="IPR011335">
    <property type="entry name" value="Restrct_endonuc-II-like"/>
</dbReference>
<evidence type="ECO:0000259" key="1">
    <source>
        <dbReference type="Pfam" id="PF05685"/>
    </source>
</evidence>
<dbReference type="CDD" id="cd06260">
    <property type="entry name" value="DUF820-like"/>
    <property type="match status" value="1"/>
</dbReference>